<dbReference type="Ensembl" id="ENSSMAT00000028390.2">
    <property type="protein sequence ID" value="ENSSMAP00000028043.2"/>
    <property type="gene ID" value="ENSSMAG00000017157.2"/>
</dbReference>
<reference evidence="3" key="2">
    <citation type="submission" date="2025-08" db="UniProtKB">
        <authorList>
            <consortium name="Ensembl"/>
        </authorList>
    </citation>
    <scope>IDENTIFICATION</scope>
</reference>
<dbReference type="GO" id="GO:0005657">
    <property type="term" value="C:replication fork"/>
    <property type="evidence" value="ECO:0007669"/>
    <property type="project" value="TreeGrafter"/>
</dbReference>
<reference evidence="3" key="1">
    <citation type="submission" date="2023-05" db="EMBL/GenBank/DDBJ databases">
        <title>High-quality long-read genome of Scophthalmus maximus.</title>
        <authorList>
            <person name="Lien S."/>
            <person name="Martinez P."/>
        </authorList>
    </citation>
    <scope>NUCLEOTIDE SEQUENCE [LARGE SCALE GENOMIC DNA]</scope>
</reference>
<dbReference type="GO" id="GO:0000421">
    <property type="term" value="C:autophagosome membrane"/>
    <property type="evidence" value="ECO:0007669"/>
    <property type="project" value="TreeGrafter"/>
</dbReference>
<evidence type="ECO:0000313" key="3">
    <source>
        <dbReference type="Ensembl" id="ENSSMAP00000028043.2"/>
    </source>
</evidence>
<dbReference type="GO" id="GO:0005634">
    <property type="term" value="C:nucleus"/>
    <property type="evidence" value="ECO:0007669"/>
    <property type="project" value="TreeGrafter"/>
</dbReference>
<evidence type="ECO:0000256" key="1">
    <source>
        <dbReference type="SAM" id="MobiDB-lite"/>
    </source>
</evidence>
<evidence type="ECO:0000313" key="4">
    <source>
        <dbReference type="Proteomes" id="UP000694558"/>
    </source>
</evidence>
<feature type="compositionally biased region" description="Polar residues" evidence="1">
    <location>
        <begin position="216"/>
        <end position="226"/>
    </location>
</feature>
<dbReference type="AlphaFoldDB" id="A0A8D3B3U3"/>
<accession>A0A8D3B3U3</accession>
<protein>
    <submittedName>
        <fullName evidence="3">Testis expressed 264, ER-phagy receptor</fullName>
    </submittedName>
</protein>
<dbReference type="GeneTree" id="ENSGT00390000016901"/>
<proteinExistence type="predicted"/>
<dbReference type="Proteomes" id="UP000694558">
    <property type="component" value="Chromosome 6"/>
</dbReference>
<feature type="region of interest" description="Disordered" evidence="1">
    <location>
        <begin position="199"/>
        <end position="276"/>
    </location>
</feature>
<gene>
    <name evidence="3" type="primary">TEX264</name>
</gene>
<feature type="chain" id="PRO_5034046498" evidence="2">
    <location>
        <begin position="21"/>
        <end position="310"/>
    </location>
</feature>
<dbReference type="GO" id="GO:0005789">
    <property type="term" value="C:endoplasmic reticulum membrane"/>
    <property type="evidence" value="ECO:0007669"/>
    <property type="project" value="TreeGrafter"/>
</dbReference>
<name>A0A8D3B3U3_SCOMX</name>
<dbReference type="GO" id="GO:0106300">
    <property type="term" value="P:protein-DNA covalent cross-linking repair"/>
    <property type="evidence" value="ECO:0007669"/>
    <property type="project" value="TreeGrafter"/>
</dbReference>
<dbReference type="GO" id="GO:0061709">
    <property type="term" value="P:reticulophagy"/>
    <property type="evidence" value="ECO:0007669"/>
    <property type="project" value="TreeGrafter"/>
</dbReference>
<feature type="signal peptide" evidence="2">
    <location>
        <begin position="1"/>
        <end position="20"/>
    </location>
</feature>
<sequence length="310" mass="35116">MSEWLGVCVLLSLLLSLLTAAGYVLFSAVRSDITVVTGSPPIKRITFAYKFREARRDARGQLFDESRSIGPKLSRIRVFYAEPTKVPGPQCRCAIGCILSEGENKADEELTRRFETSGFNVFSFPEVTHVVTTSLPHRAFFSVLLRVWRVYSQLELYIKQRRLCAHPFLEIYREGRIQFMAPLARQGDFYVPEARQVERRLSEQEEPHSDTEVSGADSNSEYSSGSGVLLSDSRESSPAASSVHSVDQGDRDDRGGSSGGTSFKEPDWEQAGGQTDEREERDWWVTLFIFFKVYKYHEKIKTNNITSIIS</sequence>
<dbReference type="PANTHER" id="PTHR15949">
    <property type="entry name" value="TESTIS-EXPRESSED PROTEIN 264"/>
    <property type="match status" value="1"/>
</dbReference>
<dbReference type="PANTHER" id="PTHR15949:SF3">
    <property type="entry name" value="TESTIS-EXPRESSED PROTEIN 264"/>
    <property type="match status" value="1"/>
</dbReference>
<organism evidence="3 4">
    <name type="scientific">Scophthalmus maximus</name>
    <name type="common">Turbot</name>
    <name type="synonym">Psetta maxima</name>
    <dbReference type="NCBI Taxonomy" id="52904"/>
    <lineage>
        <taxon>Eukaryota</taxon>
        <taxon>Metazoa</taxon>
        <taxon>Chordata</taxon>
        <taxon>Craniata</taxon>
        <taxon>Vertebrata</taxon>
        <taxon>Euteleostomi</taxon>
        <taxon>Actinopterygii</taxon>
        <taxon>Neopterygii</taxon>
        <taxon>Teleostei</taxon>
        <taxon>Neoteleostei</taxon>
        <taxon>Acanthomorphata</taxon>
        <taxon>Carangaria</taxon>
        <taxon>Pleuronectiformes</taxon>
        <taxon>Pleuronectoidei</taxon>
        <taxon>Scophthalmidae</taxon>
        <taxon>Scophthalmus</taxon>
    </lineage>
</organism>
<feature type="compositionally biased region" description="Low complexity" evidence="1">
    <location>
        <begin position="236"/>
        <end position="246"/>
    </location>
</feature>
<feature type="compositionally biased region" description="Basic and acidic residues" evidence="1">
    <location>
        <begin position="199"/>
        <end position="211"/>
    </location>
</feature>
<keyword evidence="2" id="KW-0732">Signal</keyword>
<evidence type="ECO:0000256" key="2">
    <source>
        <dbReference type="SAM" id="SignalP"/>
    </source>
</evidence>